<gene>
    <name evidence="1" type="ORF">EJ06DRAFT_580619</name>
</gene>
<keyword evidence="2" id="KW-1185">Reference proteome</keyword>
<dbReference type="Proteomes" id="UP000799640">
    <property type="component" value="Unassembled WGS sequence"/>
</dbReference>
<evidence type="ECO:0000313" key="1">
    <source>
        <dbReference type="EMBL" id="KAF2402352.1"/>
    </source>
</evidence>
<dbReference type="PANTHER" id="PTHR34724">
    <property type="entry name" value="OS12G0596101 PROTEIN"/>
    <property type="match status" value="1"/>
</dbReference>
<protein>
    <submittedName>
        <fullName evidence="1">Uncharacterized protein</fullName>
    </submittedName>
</protein>
<dbReference type="EMBL" id="ML996691">
    <property type="protein sequence ID" value="KAF2402352.1"/>
    <property type="molecule type" value="Genomic_DNA"/>
</dbReference>
<dbReference type="PANTHER" id="PTHR34724:SF2">
    <property type="entry name" value="OS12G0596101 PROTEIN"/>
    <property type="match status" value="1"/>
</dbReference>
<dbReference type="AlphaFoldDB" id="A0A6G1I271"/>
<proteinExistence type="predicted"/>
<reference evidence="1" key="1">
    <citation type="journal article" date="2020" name="Stud. Mycol.">
        <title>101 Dothideomycetes genomes: a test case for predicting lifestyles and emergence of pathogens.</title>
        <authorList>
            <person name="Haridas S."/>
            <person name="Albert R."/>
            <person name="Binder M."/>
            <person name="Bloem J."/>
            <person name="Labutti K."/>
            <person name="Salamov A."/>
            <person name="Andreopoulos B."/>
            <person name="Baker S."/>
            <person name="Barry K."/>
            <person name="Bills G."/>
            <person name="Bluhm B."/>
            <person name="Cannon C."/>
            <person name="Castanera R."/>
            <person name="Culley D."/>
            <person name="Daum C."/>
            <person name="Ezra D."/>
            <person name="Gonzalez J."/>
            <person name="Henrissat B."/>
            <person name="Kuo A."/>
            <person name="Liang C."/>
            <person name="Lipzen A."/>
            <person name="Lutzoni F."/>
            <person name="Magnuson J."/>
            <person name="Mondo S."/>
            <person name="Nolan M."/>
            <person name="Ohm R."/>
            <person name="Pangilinan J."/>
            <person name="Park H.-J."/>
            <person name="Ramirez L."/>
            <person name="Alfaro M."/>
            <person name="Sun H."/>
            <person name="Tritt A."/>
            <person name="Yoshinaga Y."/>
            <person name="Zwiers L.-H."/>
            <person name="Turgeon B."/>
            <person name="Goodwin S."/>
            <person name="Spatafora J."/>
            <person name="Crous P."/>
            <person name="Grigoriev I."/>
        </authorList>
    </citation>
    <scope>NUCLEOTIDE SEQUENCE</scope>
    <source>
        <strain evidence="1">CBS 262.69</strain>
    </source>
</reference>
<name>A0A6G1I271_9PEZI</name>
<organism evidence="1 2">
    <name type="scientific">Trichodelitschia bisporula</name>
    <dbReference type="NCBI Taxonomy" id="703511"/>
    <lineage>
        <taxon>Eukaryota</taxon>
        <taxon>Fungi</taxon>
        <taxon>Dikarya</taxon>
        <taxon>Ascomycota</taxon>
        <taxon>Pezizomycotina</taxon>
        <taxon>Dothideomycetes</taxon>
        <taxon>Dothideomycetes incertae sedis</taxon>
        <taxon>Phaeotrichales</taxon>
        <taxon>Phaeotrichaceae</taxon>
        <taxon>Trichodelitschia</taxon>
    </lineage>
</organism>
<evidence type="ECO:0000313" key="2">
    <source>
        <dbReference type="Proteomes" id="UP000799640"/>
    </source>
</evidence>
<sequence length="57" mass="6410">MCRKSTCETCQKKTWFGCGMHVPSVMDSIDKAEWCTCEPQVEKEGKQYPPKGKAPDA</sequence>
<accession>A0A6G1I271</accession>
<dbReference type="OrthoDB" id="88410at2759"/>